<keyword evidence="1" id="KW-1133">Transmembrane helix</keyword>
<dbReference type="AlphaFoldDB" id="A0A4V3I967"/>
<dbReference type="Proteomes" id="UP000298252">
    <property type="component" value="Unassembled WGS sequence"/>
</dbReference>
<feature type="transmembrane region" description="Helical" evidence="1">
    <location>
        <begin position="73"/>
        <end position="98"/>
    </location>
</feature>
<organism evidence="3 5">
    <name type="scientific">Cryobacterium flavum</name>
    <dbReference type="NCBI Taxonomy" id="1424659"/>
    <lineage>
        <taxon>Bacteria</taxon>
        <taxon>Bacillati</taxon>
        <taxon>Actinomycetota</taxon>
        <taxon>Actinomycetes</taxon>
        <taxon>Micrococcales</taxon>
        <taxon>Microbacteriaceae</taxon>
        <taxon>Cryobacterium</taxon>
    </lineage>
</organism>
<keyword evidence="1" id="KW-0472">Membrane</keyword>
<evidence type="ECO:0000256" key="1">
    <source>
        <dbReference type="SAM" id="Phobius"/>
    </source>
</evidence>
<evidence type="ECO:0000256" key="2">
    <source>
        <dbReference type="SAM" id="SignalP"/>
    </source>
</evidence>
<dbReference type="Proteomes" id="UP000199639">
    <property type="component" value="Unassembled WGS sequence"/>
</dbReference>
<sequence>MILIAVALLCGIPVAAAAYQAGVPDYQCAISQQIPNGAVRELGASGTFSVWPVGLECRYFDATGSELVVSPGWFATGLGIGSLTALVTLTVLSIVAWVRSLQSRSRVLDLPGGHEPSR</sequence>
<gene>
    <name evidence="4" type="ORF">E3O21_07065</name>
    <name evidence="3" type="ORF">SAMN05216368_11379</name>
</gene>
<evidence type="ECO:0000313" key="4">
    <source>
        <dbReference type="EMBL" id="TFB78016.1"/>
    </source>
</evidence>
<keyword evidence="2" id="KW-0732">Signal</keyword>
<reference evidence="4 6" key="2">
    <citation type="submission" date="2019-03" db="EMBL/GenBank/DDBJ databases">
        <title>Genomics of glacier-inhabiting Cryobacterium strains.</title>
        <authorList>
            <person name="Liu Q."/>
            <person name="Xin Y.-H."/>
        </authorList>
    </citation>
    <scope>NUCLEOTIDE SEQUENCE [LARGE SCALE GENOMIC DNA]</scope>
    <source>
        <strain evidence="4 6">Hh8</strain>
    </source>
</reference>
<keyword evidence="6" id="KW-1185">Reference proteome</keyword>
<proteinExistence type="predicted"/>
<protein>
    <submittedName>
        <fullName evidence="3">Uncharacterized protein</fullName>
    </submittedName>
</protein>
<feature type="chain" id="PRO_5044610135" evidence="2">
    <location>
        <begin position="18"/>
        <end position="118"/>
    </location>
</feature>
<feature type="signal peptide" evidence="2">
    <location>
        <begin position="1"/>
        <end position="17"/>
    </location>
</feature>
<evidence type="ECO:0000313" key="3">
    <source>
        <dbReference type="EMBL" id="SDO25852.1"/>
    </source>
</evidence>
<evidence type="ECO:0000313" key="6">
    <source>
        <dbReference type="Proteomes" id="UP000298252"/>
    </source>
</evidence>
<accession>A0A4V3I967</accession>
<dbReference type="EMBL" id="SOFD01000022">
    <property type="protein sequence ID" value="TFB78016.1"/>
    <property type="molecule type" value="Genomic_DNA"/>
</dbReference>
<keyword evidence="1" id="KW-0812">Transmembrane</keyword>
<reference evidence="3 5" key="1">
    <citation type="submission" date="2016-10" db="EMBL/GenBank/DDBJ databases">
        <authorList>
            <person name="Varghese N."/>
            <person name="Submissions S."/>
        </authorList>
    </citation>
    <scope>NUCLEOTIDE SEQUENCE [LARGE SCALE GENOMIC DNA]</scope>
    <source>
        <strain evidence="3 5">CGMCC 1.11215</strain>
    </source>
</reference>
<name>A0A4V3I967_9MICO</name>
<evidence type="ECO:0000313" key="5">
    <source>
        <dbReference type="Proteomes" id="UP000199639"/>
    </source>
</evidence>
<dbReference type="RefSeq" id="WP_134505218.1">
    <property type="nucleotide sequence ID" value="NZ_FNIB01000013.1"/>
</dbReference>
<dbReference type="EMBL" id="FNIB01000013">
    <property type="protein sequence ID" value="SDO25852.1"/>
    <property type="molecule type" value="Genomic_DNA"/>
</dbReference>